<evidence type="ECO:0000313" key="4">
    <source>
        <dbReference type="EMBL" id="SCG85779.1"/>
    </source>
</evidence>
<keyword evidence="1 4" id="KW-0808">Transferase</keyword>
<dbReference type="PATRIC" id="fig|129848.4.peg.1235"/>
<dbReference type="Pfam" id="PF00534">
    <property type="entry name" value="Glycos_transf_1"/>
    <property type="match status" value="1"/>
</dbReference>
<dbReference type="GO" id="GO:0016757">
    <property type="term" value="F:glycosyltransferase activity"/>
    <property type="evidence" value="ECO:0007669"/>
    <property type="project" value="UniProtKB-KW"/>
</dbReference>
<dbReference type="GeneID" id="30412065"/>
<evidence type="ECO:0000313" key="5">
    <source>
        <dbReference type="Proteomes" id="UP000094707"/>
    </source>
</evidence>
<dbReference type="CDD" id="cd03809">
    <property type="entry name" value="GT4_MtfB-like"/>
    <property type="match status" value="1"/>
</dbReference>
<dbReference type="Gene3D" id="3.40.50.2000">
    <property type="entry name" value="Glycogen Phosphorylase B"/>
    <property type="match status" value="2"/>
</dbReference>
<dbReference type="EMBL" id="LT607756">
    <property type="protein sequence ID" value="SCG85779.1"/>
    <property type="molecule type" value="Genomic_DNA"/>
</dbReference>
<feature type="domain" description="Glycosyl transferase family 1" evidence="2">
    <location>
        <begin position="215"/>
        <end position="375"/>
    </location>
</feature>
<dbReference type="FunFam" id="3.40.50.2000:FF:000119">
    <property type="entry name" value="Glycosyl transferase group 1"/>
    <property type="match status" value="1"/>
</dbReference>
<dbReference type="STRING" id="118062.MCBB_1221"/>
<protein>
    <submittedName>
        <fullName evidence="4">Putative glycosyltransferase MJ1607</fullName>
        <ecNumber evidence="4">2.4.-.-</ecNumber>
    </submittedName>
</protein>
<keyword evidence="4" id="KW-0328">Glycosyltransferase</keyword>
<organism evidence="4 5">
    <name type="scientific">Methanobacterium congolense</name>
    <dbReference type="NCBI Taxonomy" id="118062"/>
    <lineage>
        <taxon>Archaea</taxon>
        <taxon>Methanobacteriati</taxon>
        <taxon>Methanobacteriota</taxon>
        <taxon>Methanomada group</taxon>
        <taxon>Methanobacteria</taxon>
        <taxon>Methanobacteriales</taxon>
        <taxon>Methanobacteriaceae</taxon>
        <taxon>Methanobacterium</taxon>
    </lineage>
</organism>
<reference evidence="4 5" key="1">
    <citation type="submission" date="2016-08" db="EMBL/GenBank/DDBJ databases">
        <authorList>
            <person name="Seilhamer J.J."/>
        </authorList>
    </citation>
    <scope>NUCLEOTIDE SEQUENCE [LARGE SCALE GENOMIC DNA]</scope>
    <source>
        <strain evidence="4">Buetzberg</strain>
    </source>
</reference>
<accession>A0A1D3L2N7</accession>
<dbReference type="Pfam" id="PF13439">
    <property type="entry name" value="Glyco_transf_4"/>
    <property type="match status" value="1"/>
</dbReference>
<dbReference type="SUPFAM" id="SSF53756">
    <property type="entry name" value="UDP-Glycosyltransferase/glycogen phosphorylase"/>
    <property type="match status" value="1"/>
</dbReference>
<dbReference type="Proteomes" id="UP000094707">
    <property type="component" value="Chromosome I"/>
</dbReference>
<dbReference type="AlphaFoldDB" id="A0A1D3L2N7"/>
<keyword evidence="5" id="KW-1185">Reference proteome</keyword>
<sequence>MEIDYINGPRTDKVFGMSKYQMEIFKRIEGVEWNFIEYDSLLKIMENKYNSIFSSKSSDEEESLGMFHALDKTESFSQNKIFKGIIDRAWKTCMYIDTYRYRQTVKKSIKEDNVKHLTYQELAYLLKYVKMDKTIVTCHDIIPWAYDNDRSRLWKNIMTGLRNADRIITISEFSKNELVKYLNYPADRIHIVKDAVDHDVYYKNRDKGILRTLNLLNDESIVLYVGSETPRQNLPVLIKAFSKLKKKIPNIKLVKIGESQSYGARETLLKLINDLDLQEDVIFVGYVPEEYMPKWYNAADVLVYPCEYAGFGLPPLEAMACGTPVITSNTTSLPEVVGDAGIMIDPHDVDLMADKIYEILINNGLRDDLVKKGIERAKLFKWDDAAHKTRKIYDIF</sequence>
<evidence type="ECO:0000259" key="3">
    <source>
        <dbReference type="Pfam" id="PF13439"/>
    </source>
</evidence>
<dbReference type="PANTHER" id="PTHR46401">
    <property type="entry name" value="GLYCOSYLTRANSFERASE WBBK-RELATED"/>
    <property type="match status" value="1"/>
</dbReference>
<dbReference type="RefSeq" id="WP_071906905.1">
    <property type="nucleotide sequence ID" value="NZ_LT607756.1"/>
</dbReference>
<evidence type="ECO:0000259" key="2">
    <source>
        <dbReference type="Pfam" id="PF00534"/>
    </source>
</evidence>
<dbReference type="KEGG" id="mcub:MCBB_1221"/>
<dbReference type="InterPro" id="IPR001296">
    <property type="entry name" value="Glyco_trans_1"/>
</dbReference>
<dbReference type="PANTHER" id="PTHR46401:SF2">
    <property type="entry name" value="GLYCOSYLTRANSFERASE WBBK-RELATED"/>
    <property type="match status" value="1"/>
</dbReference>
<name>A0A1D3L2N7_9EURY</name>
<dbReference type="InterPro" id="IPR028098">
    <property type="entry name" value="Glyco_trans_4-like_N"/>
</dbReference>
<proteinExistence type="predicted"/>
<gene>
    <name evidence="4" type="ORF">MCBB_1221</name>
</gene>
<dbReference type="OrthoDB" id="132546at2157"/>
<feature type="domain" description="Glycosyltransferase subfamily 4-like N-terminal" evidence="3">
    <location>
        <begin position="131"/>
        <end position="199"/>
    </location>
</feature>
<dbReference type="EC" id="2.4.-.-" evidence="4"/>
<evidence type="ECO:0000256" key="1">
    <source>
        <dbReference type="ARBA" id="ARBA00022679"/>
    </source>
</evidence>